<sequence>MTTMNVPQAQAKQGVKINTNQRTTIQVQTASIKALVGGLYADHPYGHTALRVITQSGERIYDYGRDGKTWGVGNSEGEGILNIWTSFDSYIAEENSLKRKTTGFLYEVSEEQAEKINQFYEGKIASKKPNSAGKVKASYVIDDYYALGPNCTTLSVDAAKVAMPDLDTDWKKYQDGRGLSMIERGIVSARGWPGHIFMPVELQAMLSGTTARKPKAVQSYEANK</sequence>
<dbReference type="Proteomes" id="UP000462435">
    <property type="component" value="Unassembled WGS sequence"/>
</dbReference>
<name>A0A7V8FTN9_9BURK</name>
<dbReference type="EMBL" id="WNDX01000159">
    <property type="protein sequence ID" value="KAF1038920.1"/>
    <property type="molecule type" value="Genomic_DNA"/>
</dbReference>
<organism evidence="1 2">
    <name type="scientific">Herbaspirillum frisingense</name>
    <dbReference type="NCBI Taxonomy" id="92645"/>
    <lineage>
        <taxon>Bacteria</taxon>
        <taxon>Pseudomonadati</taxon>
        <taxon>Pseudomonadota</taxon>
        <taxon>Betaproteobacteria</taxon>
        <taxon>Burkholderiales</taxon>
        <taxon>Oxalobacteraceae</taxon>
        <taxon>Herbaspirillum</taxon>
    </lineage>
</organism>
<proteinExistence type="predicted"/>
<evidence type="ECO:0000313" key="1">
    <source>
        <dbReference type="EMBL" id="KAF1038920.1"/>
    </source>
</evidence>
<gene>
    <name evidence="1" type="ORF">GAK35_03734</name>
</gene>
<reference evidence="2" key="1">
    <citation type="journal article" date="2020" name="MBio">
        <title>Horizontal gene transfer to a defensive symbiont with a reduced genome amongst a multipartite beetle microbiome.</title>
        <authorList>
            <person name="Waterworth S.C."/>
            <person name="Florez L.V."/>
            <person name="Rees E.R."/>
            <person name="Hertweck C."/>
            <person name="Kaltenpoth M."/>
            <person name="Kwan J.C."/>
        </authorList>
    </citation>
    <scope>NUCLEOTIDE SEQUENCE [LARGE SCALE GENOMIC DNA]</scope>
</reference>
<evidence type="ECO:0000313" key="2">
    <source>
        <dbReference type="Proteomes" id="UP000462435"/>
    </source>
</evidence>
<protein>
    <submittedName>
        <fullName evidence="1">Uncharacterized protein</fullName>
    </submittedName>
</protein>
<dbReference type="AlphaFoldDB" id="A0A7V8FTN9"/>
<accession>A0A7V8FTN9</accession>
<comment type="caution">
    <text evidence="1">The sequence shown here is derived from an EMBL/GenBank/DDBJ whole genome shotgun (WGS) entry which is preliminary data.</text>
</comment>